<dbReference type="InterPro" id="IPR001763">
    <property type="entry name" value="Rhodanese-like_dom"/>
</dbReference>
<dbReference type="SMART" id="SM00450">
    <property type="entry name" value="RHOD"/>
    <property type="match status" value="1"/>
</dbReference>
<dbReference type="SUPFAM" id="SSF52821">
    <property type="entry name" value="Rhodanese/Cell cycle control phosphatase"/>
    <property type="match status" value="1"/>
</dbReference>
<name>A0A1C9W415_9GAMM</name>
<reference evidence="5" key="1">
    <citation type="submission" date="2016-01" db="EMBL/GenBank/DDBJ databases">
        <title>Complete genome sequence of Microbulbifer sp. CCB-MM1, a halophile isolated from Matang Mangrove Forest, Perak.</title>
        <authorList>
            <person name="Moh T.H."/>
            <person name="Dinesh B."/>
            <person name="Lau N.-S."/>
            <person name="Go F."/>
            <person name="Alexander Chong S.-C."/>
        </authorList>
    </citation>
    <scope>NUCLEOTIDE SEQUENCE [LARGE SCALE GENOMIC DNA]</scope>
    <source>
        <strain evidence="5">CCB-MM1</strain>
    </source>
</reference>
<feature type="domain" description="Rhodanese" evidence="3">
    <location>
        <begin position="14"/>
        <end position="137"/>
    </location>
</feature>
<protein>
    <recommendedName>
        <fullName evidence="2">tRNA 2-selenouridine synthase</fullName>
        <ecNumber evidence="2">2.9.1.3</ecNumber>
    </recommendedName>
</protein>
<comment type="function">
    <text evidence="2">Involved in the post-transcriptional modification of the uridine at the wobble position (U34) of tRNA(Lys), tRNA(Glu) and tRNA(Gln). Catalyzes the conversion of 2-thiouridine (S2U-RNA) to 2-selenouridine (Se2U-RNA). Acts in a two-step process involving geranylation of 2-thiouridine (S2U) to S-geranyl-2-thiouridine (geS2U) and subsequent selenation of the latter derivative to 2-selenouridine (Se2U) in the tRNA chain.</text>
</comment>
<dbReference type="NCBIfam" id="NF008751">
    <property type="entry name" value="PRK11784.1-3"/>
    <property type="match status" value="1"/>
</dbReference>
<dbReference type="OrthoDB" id="9808735at2"/>
<comment type="catalytic activity">
    <reaction evidence="2">
        <text>5-methylaminomethyl-2-thiouridine(34) in tRNA + selenophosphate + (2E)-geranyl diphosphate + H2O + H(+) = 5-methylaminomethyl-2-selenouridine(34) in tRNA + (2E)-thiogeraniol + phosphate + diphosphate</text>
        <dbReference type="Rhea" id="RHEA:42716"/>
        <dbReference type="Rhea" id="RHEA-COMP:10195"/>
        <dbReference type="Rhea" id="RHEA-COMP:10196"/>
        <dbReference type="ChEBI" id="CHEBI:15377"/>
        <dbReference type="ChEBI" id="CHEBI:15378"/>
        <dbReference type="ChEBI" id="CHEBI:16144"/>
        <dbReference type="ChEBI" id="CHEBI:33019"/>
        <dbReference type="ChEBI" id="CHEBI:43474"/>
        <dbReference type="ChEBI" id="CHEBI:58057"/>
        <dbReference type="ChEBI" id="CHEBI:74455"/>
        <dbReference type="ChEBI" id="CHEBI:82743"/>
        <dbReference type="ChEBI" id="CHEBI:143703"/>
        <dbReference type="EC" id="2.9.1.3"/>
    </reaction>
</comment>
<dbReference type="PATRIC" id="fig|1769779.3.peg.382"/>
<dbReference type="InterPro" id="IPR058840">
    <property type="entry name" value="AAA_SelU"/>
</dbReference>
<dbReference type="GO" id="GO:0002098">
    <property type="term" value="P:tRNA wobble uridine modification"/>
    <property type="evidence" value="ECO:0007669"/>
    <property type="project" value="UniProtKB-UniRule"/>
</dbReference>
<dbReference type="STRING" id="1769779.AUP74_00383"/>
<dbReference type="PANTHER" id="PTHR30401">
    <property type="entry name" value="TRNA 2-SELENOURIDINE SYNTHASE"/>
    <property type="match status" value="1"/>
</dbReference>
<comment type="subunit">
    <text evidence="2">Monomer.</text>
</comment>
<feature type="active site" description="S-selanylcysteine intermediate" evidence="2">
    <location>
        <position position="97"/>
    </location>
</feature>
<dbReference type="PROSITE" id="PS50206">
    <property type="entry name" value="RHODANESE_3"/>
    <property type="match status" value="1"/>
</dbReference>
<dbReference type="KEGG" id="micc:AUP74_00383"/>
<dbReference type="InterPro" id="IPR036873">
    <property type="entry name" value="Rhodanese-like_dom_sf"/>
</dbReference>
<keyword evidence="1 2" id="KW-0711">Selenium</keyword>
<evidence type="ECO:0000256" key="2">
    <source>
        <dbReference type="HAMAP-Rule" id="MF_01622"/>
    </source>
</evidence>
<keyword evidence="5" id="KW-1185">Reference proteome</keyword>
<keyword evidence="2 4" id="KW-0808">Transferase</keyword>
<dbReference type="Pfam" id="PF26341">
    <property type="entry name" value="AAA_SelU"/>
    <property type="match status" value="1"/>
</dbReference>
<evidence type="ECO:0000259" key="3">
    <source>
        <dbReference type="PROSITE" id="PS50206"/>
    </source>
</evidence>
<evidence type="ECO:0000256" key="1">
    <source>
        <dbReference type="ARBA" id="ARBA00023266"/>
    </source>
</evidence>
<dbReference type="Proteomes" id="UP000095672">
    <property type="component" value="Chromosome"/>
</dbReference>
<dbReference type="HAMAP" id="MF_01622">
    <property type="entry name" value="tRNA_sel_U_synth"/>
    <property type="match status" value="1"/>
</dbReference>
<dbReference type="NCBIfam" id="TIGR03167">
    <property type="entry name" value="tRNA_sel_U_synt"/>
    <property type="match status" value="1"/>
</dbReference>
<dbReference type="EMBL" id="CP014143">
    <property type="protein sequence ID" value="AOS95854.1"/>
    <property type="molecule type" value="Genomic_DNA"/>
</dbReference>
<comment type="similarity">
    <text evidence="2">Belongs to the SelU family.</text>
</comment>
<comment type="catalytic activity">
    <reaction evidence="2">
        <text>5-methylaminomethyl-2-thiouridine(34) in tRNA + (2E)-geranyl diphosphate = 5-methylaminomethyl-S-(2E)-geranyl-thiouridine(34) in tRNA + diphosphate</text>
        <dbReference type="Rhea" id="RHEA:14085"/>
        <dbReference type="Rhea" id="RHEA-COMP:10195"/>
        <dbReference type="Rhea" id="RHEA-COMP:14654"/>
        <dbReference type="ChEBI" id="CHEBI:33019"/>
        <dbReference type="ChEBI" id="CHEBI:58057"/>
        <dbReference type="ChEBI" id="CHEBI:74455"/>
        <dbReference type="ChEBI" id="CHEBI:140632"/>
    </reaction>
</comment>
<proteinExistence type="inferred from homology"/>
<gene>
    <name evidence="2 4" type="primary">selU</name>
    <name evidence="4" type="ORF">AUP74_00383</name>
</gene>
<dbReference type="PANTHER" id="PTHR30401:SF0">
    <property type="entry name" value="TRNA 2-SELENOURIDINE SYNTHASE"/>
    <property type="match status" value="1"/>
</dbReference>
<accession>A0A1C9W415</accession>
<evidence type="ECO:0000313" key="5">
    <source>
        <dbReference type="Proteomes" id="UP000095672"/>
    </source>
</evidence>
<dbReference type="EC" id="2.9.1.3" evidence="2"/>
<comment type="catalytic activity">
    <reaction evidence="2">
        <text>5-methylaminomethyl-S-(2E)-geranyl-thiouridine(34) in tRNA + selenophosphate + H(+) = 5-methylaminomethyl-2-(Se-phospho)selenouridine(34) in tRNA + (2E)-thiogeraniol</text>
        <dbReference type="Rhea" id="RHEA:60172"/>
        <dbReference type="Rhea" id="RHEA-COMP:14654"/>
        <dbReference type="Rhea" id="RHEA-COMP:15523"/>
        <dbReference type="ChEBI" id="CHEBI:15378"/>
        <dbReference type="ChEBI" id="CHEBI:16144"/>
        <dbReference type="ChEBI" id="CHEBI:140632"/>
        <dbReference type="ChEBI" id="CHEBI:143702"/>
        <dbReference type="ChEBI" id="CHEBI:143703"/>
    </reaction>
</comment>
<dbReference type="NCBIfam" id="NF008750">
    <property type="entry name" value="PRK11784.1-2"/>
    <property type="match status" value="1"/>
</dbReference>
<organism evidence="4 5">
    <name type="scientific">Microbulbifer aggregans</name>
    <dbReference type="NCBI Taxonomy" id="1769779"/>
    <lineage>
        <taxon>Bacteria</taxon>
        <taxon>Pseudomonadati</taxon>
        <taxon>Pseudomonadota</taxon>
        <taxon>Gammaproteobacteria</taxon>
        <taxon>Cellvibrionales</taxon>
        <taxon>Microbulbiferaceae</taxon>
        <taxon>Microbulbifer</taxon>
    </lineage>
</organism>
<dbReference type="InterPro" id="IPR017582">
    <property type="entry name" value="SelU"/>
</dbReference>
<dbReference type="GO" id="GO:0043828">
    <property type="term" value="F:tRNA 2-selenouridine synthase activity"/>
    <property type="evidence" value="ECO:0007669"/>
    <property type="project" value="UniProtKB-EC"/>
</dbReference>
<dbReference type="Gene3D" id="3.40.250.10">
    <property type="entry name" value="Rhodanese-like domain"/>
    <property type="match status" value="1"/>
</dbReference>
<evidence type="ECO:0000313" key="4">
    <source>
        <dbReference type="EMBL" id="AOS95854.1"/>
    </source>
</evidence>
<dbReference type="AlphaFoldDB" id="A0A1C9W415"/>
<sequence>MRQNISPDQYRQLFLDDTPLMDVRAPVEFAKGAFPSATNLPLLDDRQREQVGTEYKRAGQEAAIELGWHLATDEVRAQRIAAWRDFTERHPHGCLYCFRGGLRSRTAQQLMREAGIDYPLVEGGYKALRNFLLQELEQGCERLPIVVISGHTGSGKTELIQSAPRAIDLEGIARHRGSSFGGTGRPQPAQIDFENRIAVDMLKLSQAPGRVFVEDESRLVGRCALPPALQDAMQAAPRVIVEESVESRARRIVRDYVNEALPRFEESGENPAEALGESLRDSLSRLRKRLGGLRHRELDEQLQAANTELARNGSADAYIPVVMALLTEYYDGMYDYLMAKRETEVLFRGSLTEVEQWIQQNTAG</sequence>
<dbReference type="RefSeq" id="WP_145924286.1">
    <property type="nucleotide sequence ID" value="NZ_CP014143.1"/>
</dbReference>
<dbReference type="GO" id="GO:0016765">
    <property type="term" value="F:transferase activity, transferring alkyl or aryl (other than methyl) groups"/>
    <property type="evidence" value="ECO:0007669"/>
    <property type="project" value="UniProtKB-UniRule"/>
</dbReference>
<comment type="catalytic activity">
    <reaction evidence="2">
        <text>5-methylaminomethyl-2-(Se-phospho)selenouridine(34) in tRNA + H2O = 5-methylaminomethyl-2-selenouridine(34) in tRNA + phosphate</text>
        <dbReference type="Rhea" id="RHEA:60176"/>
        <dbReference type="Rhea" id="RHEA-COMP:10196"/>
        <dbReference type="Rhea" id="RHEA-COMP:15523"/>
        <dbReference type="ChEBI" id="CHEBI:15377"/>
        <dbReference type="ChEBI" id="CHEBI:43474"/>
        <dbReference type="ChEBI" id="CHEBI:82743"/>
        <dbReference type="ChEBI" id="CHEBI:143702"/>
    </reaction>
</comment>